<reference evidence="4 5" key="1">
    <citation type="submission" date="2012-05" db="EMBL/GenBank/DDBJ databases">
        <authorList>
            <person name="Harkins D.M."/>
            <person name="Madupu R."/>
            <person name="Durkin A.S."/>
            <person name="Torralba M."/>
            <person name="Methe B."/>
            <person name="Sutton G.G."/>
            <person name="Nelson K.E."/>
        </authorList>
    </citation>
    <scope>NUCLEOTIDE SEQUENCE [LARGE SCALE GENOMIC DNA]</scope>
    <source>
        <strain evidence="4 5">F0489</strain>
    </source>
</reference>
<dbReference type="PATRIC" id="fig|1125718.3.peg.98"/>
<organism evidence="4 5">
    <name type="scientific">Actinomyces massiliensis F0489</name>
    <dbReference type="NCBI Taxonomy" id="1125718"/>
    <lineage>
        <taxon>Bacteria</taxon>
        <taxon>Bacillati</taxon>
        <taxon>Actinomycetota</taxon>
        <taxon>Actinomycetes</taxon>
        <taxon>Actinomycetales</taxon>
        <taxon>Actinomycetaceae</taxon>
        <taxon>Actinomyces</taxon>
    </lineage>
</organism>
<evidence type="ECO:0000313" key="4">
    <source>
        <dbReference type="EMBL" id="EJF47641.1"/>
    </source>
</evidence>
<name>J0XG27_9ACTO</name>
<gene>
    <name evidence="4" type="ORF">HMPREF1318_1832</name>
</gene>
<evidence type="ECO:0000256" key="2">
    <source>
        <dbReference type="SAM" id="MobiDB-lite"/>
    </source>
</evidence>
<dbReference type="SUPFAM" id="SSF140931">
    <property type="entry name" value="Fic-like"/>
    <property type="match status" value="1"/>
</dbReference>
<keyword evidence="5" id="KW-1185">Reference proteome</keyword>
<dbReference type="InterPro" id="IPR036597">
    <property type="entry name" value="Fido-like_dom_sf"/>
</dbReference>
<feature type="domain" description="Fido" evidence="3">
    <location>
        <begin position="203"/>
        <end position="353"/>
    </location>
</feature>
<evidence type="ECO:0000313" key="5">
    <source>
        <dbReference type="Proteomes" id="UP000002941"/>
    </source>
</evidence>
<evidence type="ECO:0000256" key="1">
    <source>
        <dbReference type="SAM" id="Coils"/>
    </source>
</evidence>
<dbReference type="PROSITE" id="PS51459">
    <property type="entry name" value="FIDO"/>
    <property type="match status" value="1"/>
</dbReference>
<dbReference type="EMBL" id="AKFT01000006">
    <property type="protein sequence ID" value="EJF47641.1"/>
    <property type="molecule type" value="Genomic_DNA"/>
</dbReference>
<dbReference type="AlphaFoldDB" id="J0XG27"/>
<feature type="region of interest" description="Disordered" evidence="2">
    <location>
        <begin position="63"/>
        <end position="85"/>
    </location>
</feature>
<comment type="caution">
    <text evidence="4">The sequence shown here is derived from an EMBL/GenBank/DDBJ whole genome shotgun (WGS) entry which is preliminary data.</text>
</comment>
<protein>
    <recommendedName>
        <fullName evidence="3">Fido domain-containing protein</fullName>
    </recommendedName>
</protein>
<proteinExistence type="predicted"/>
<dbReference type="Proteomes" id="UP000002941">
    <property type="component" value="Unassembled WGS sequence"/>
</dbReference>
<keyword evidence="1" id="KW-0175">Coiled coil</keyword>
<dbReference type="eggNOG" id="COG3177">
    <property type="taxonomic scope" value="Bacteria"/>
</dbReference>
<accession>J0XG27</accession>
<evidence type="ECO:0000259" key="3">
    <source>
        <dbReference type="PROSITE" id="PS51459"/>
    </source>
</evidence>
<feature type="coiled-coil region" evidence="1">
    <location>
        <begin position="102"/>
        <end position="129"/>
    </location>
</feature>
<sequence length="377" mass="38767">MIGAGGAGSAGRHARPRAVADRHWSDSSRVFFLRFDGDDGDDCDSTAVTTVCAVISTTVSIGLGPGPGRGAGPASRRAARDPRGDLDPAAEALRAIASDARIVSAEQVLRQASAELRFHEALRRRWREARAESAVRGAIASGGVEGVVLPSSVLRDAVAAGGLTEASTGEPSLDAVAGLWRAGTRLAAWMPDLRGETRPAQPSPRTLLATLHRDVAGPIAMAGRIPLNAVAVPRPAGTAPIEGGPGSAPDGEALTARLEGMIRLVDLDGVSALVRAAVVHGEMVAARPFLMGNAAVGRLLVRHLITRDGLEPTGVAVTDQYAARAPSVYADAVAAYAGGTHDGVVAWVVWQAEAILVGIQEAQAICRNVQAGTTAVE</sequence>
<dbReference type="Gene3D" id="1.10.3290.10">
    <property type="entry name" value="Fido-like domain"/>
    <property type="match status" value="1"/>
</dbReference>
<dbReference type="InterPro" id="IPR003812">
    <property type="entry name" value="Fido"/>
</dbReference>